<reference evidence="2" key="1">
    <citation type="submission" date="2020-12" db="EMBL/GenBank/DDBJ databases">
        <authorList>
            <person name="Iha C."/>
        </authorList>
    </citation>
    <scope>NUCLEOTIDE SEQUENCE</scope>
</reference>
<dbReference type="AlphaFoldDB" id="A0A8S1J463"/>
<proteinExistence type="predicted"/>
<keyword evidence="3" id="KW-1185">Reference proteome</keyword>
<feature type="region of interest" description="Disordered" evidence="1">
    <location>
        <begin position="14"/>
        <end position="33"/>
    </location>
</feature>
<evidence type="ECO:0000256" key="1">
    <source>
        <dbReference type="SAM" id="MobiDB-lite"/>
    </source>
</evidence>
<accession>A0A8S1J463</accession>
<organism evidence="2 3">
    <name type="scientific">Ostreobium quekettii</name>
    <dbReference type="NCBI Taxonomy" id="121088"/>
    <lineage>
        <taxon>Eukaryota</taxon>
        <taxon>Viridiplantae</taxon>
        <taxon>Chlorophyta</taxon>
        <taxon>core chlorophytes</taxon>
        <taxon>Ulvophyceae</taxon>
        <taxon>TCBD clade</taxon>
        <taxon>Bryopsidales</taxon>
        <taxon>Ostreobineae</taxon>
        <taxon>Ostreobiaceae</taxon>
        <taxon>Ostreobium</taxon>
    </lineage>
</organism>
<name>A0A8S1J463_9CHLO</name>
<evidence type="ECO:0000313" key="3">
    <source>
        <dbReference type="Proteomes" id="UP000708148"/>
    </source>
</evidence>
<protein>
    <submittedName>
        <fullName evidence="2">Uncharacterized protein</fullName>
    </submittedName>
</protein>
<sequence>MLLLDQLKPKTSCKWRMPSRGGRGPDVFGRDNSEVRTGSPLPNSWKPMHFDRCCDGLGPWGMRLTFTSGFRVSTLGLERLDNNKARPGLPAALPRKVTAVHLDTWLWHALGGSMWQLRMLSEQQCPMLLLGTAATQL</sequence>
<gene>
    <name evidence="2" type="ORF">OSTQU699_LOCUS7586</name>
</gene>
<dbReference type="EMBL" id="CAJHUC010001749">
    <property type="protein sequence ID" value="CAD7702229.1"/>
    <property type="molecule type" value="Genomic_DNA"/>
</dbReference>
<dbReference type="Proteomes" id="UP000708148">
    <property type="component" value="Unassembled WGS sequence"/>
</dbReference>
<comment type="caution">
    <text evidence="2">The sequence shown here is derived from an EMBL/GenBank/DDBJ whole genome shotgun (WGS) entry which is preliminary data.</text>
</comment>
<evidence type="ECO:0000313" key="2">
    <source>
        <dbReference type="EMBL" id="CAD7702229.1"/>
    </source>
</evidence>